<gene>
    <name evidence="1" type="ORF">OBE_13520</name>
</gene>
<reference evidence="1" key="1">
    <citation type="journal article" date="2013" name="Environ. Microbiol.">
        <title>Microbiota from the distal guts of lean and obese adolescents exhibit partial functional redundancy besides clear differences in community structure.</title>
        <authorList>
            <person name="Ferrer M."/>
            <person name="Ruiz A."/>
            <person name="Lanza F."/>
            <person name="Haange S.B."/>
            <person name="Oberbach A."/>
            <person name="Till H."/>
            <person name="Bargiela R."/>
            <person name="Campoy C."/>
            <person name="Segura M.T."/>
            <person name="Richter M."/>
            <person name="von Bergen M."/>
            <person name="Seifert J."/>
            <person name="Suarez A."/>
        </authorList>
    </citation>
    <scope>NUCLEOTIDE SEQUENCE</scope>
</reference>
<dbReference type="AlphaFoldDB" id="K1SWN9"/>
<evidence type="ECO:0000313" key="1">
    <source>
        <dbReference type="EMBL" id="EKC51606.1"/>
    </source>
</evidence>
<sequence length="27" mass="3044">MTNYQLETDRIIASLDHAPTLLLHACC</sequence>
<organism evidence="1">
    <name type="scientific">human gut metagenome</name>
    <dbReference type="NCBI Taxonomy" id="408170"/>
    <lineage>
        <taxon>unclassified sequences</taxon>
        <taxon>metagenomes</taxon>
        <taxon>organismal metagenomes</taxon>
    </lineage>
</organism>
<proteinExistence type="predicted"/>
<protein>
    <submittedName>
        <fullName evidence="1">Uncharacterized protein</fullName>
    </submittedName>
</protein>
<name>K1SWN9_9ZZZZ</name>
<feature type="non-terminal residue" evidence="1">
    <location>
        <position position="27"/>
    </location>
</feature>
<comment type="caution">
    <text evidence="1">The sequence shown here is derived from an EMBL/GenBank/DDBJ whole genome shotgun (WGS) entry which is preliminary data.</text>
</comment>
<dbReference type="EMBL" id="AJWZ01009333">
    <property type="protein sequence ID" value="EKC51606.1"/>
    <property type="molecule type" value="Genomic_DNA"/>
</dbReference>
<accession>K1SWN9</accession>